<dbReference type="GO" id="GO:0043041">
    <property type="term" value="P:amino acid activation for nonribosomal peptide biosynthetic process"/>
    <property type="evidence" value="ECO:0007669"/>
    <property type="project" value="TreeGrafter"/>
</dbReference>
<gene>
    <name evidence="3" type="ORF">Aglo03_12670</name>
</gene>
<comment type="caution">
    <text evidence="3">The sequence shown here is derived from an EMBL/GenBank/DDBJ whole genome shotgun (WGS) entry which is preliminary data.</text>
</comment>
<dbReference type="GO" id="GO:0031177">
    <property type="term" value="F:phosphopantetheine binding"/>
    <property type="evidence" value="ECO:0007669"/>
    <property type="project" value="TreeGrafter"/>
</dbReference>
<dbReference type="Pfam" id="PF13193">
    <property type="entry name" value="AMP-binding_C"/>
    <property type="match status" value="1"/>
</dbReference>
<feature type="domain" description="AMP-dependent synthetase/ligase" evidence="1">
    <location>
        <begin position="10"/>
        <end position="324"/>
    </location>
</feature>
<dbReference type="EMBL" id="BSSD01000001">
    <property type="protein sequence ID" value="GLW90451.1"/>
    <property type="molecule type" value="Genomic_DNA"/>
</dbReference>
<dbReference type="PANTHER" id="PTHR45527">
    <property type="entry name" value="NONRIBOSOMAL PEPTIDE SYNTHETASE"/>
    <property type="match status" value="1"/>
</dbReference>
<evidence type="ECO:0000313" key="4">
    <source>
        <dbReference type="Proteomes" id="UP001165042"/>
    </source>
</evidence>
<feature type="domain" description="AMP-binding enzyme C-terminal" evidence="2">
    <location>
        <begin position="378"/>
        <end position="451"/>
    </location>
</feature>
<dbReference type="Proteomes" id="UP001165042">
    <property type="component" value="Unassembled WGS sequence"/>
</dbReference>
<dbReference type="InterPro" id="IPR020459">
    <property type="entry name" value="AMP-binding"/>
</dbReference>
<organism evidence="3 4">
    <name type="scientific">Actinokineospora globicatena</name>
    <dbReference type="NCBI Taxonomy" id="103729"/>
    <lineage>
        <taxon>Bacteria</taxon>
        <taxon>Bacillati</taxon>
        <taxon>Actinomycetota</taxon>
        <taxon>Actinomycetes</taxon>
        <taxon>Pseudonocardiales</taxon>
        <taxon>Pseudonocardiaceae</taxon>
        <taxon>Actinokineospora</taxon>
    </lineage>
</organism>
<evidence type="ECO:0000259" key="2">
    <source>
        <dbReference type="Pfam" id="PF13193"/>
    </source>
</evidence>
<dbReference type="AlphaFoldDB" id="A0A9W6QGA2"/>
<evidence type="ECO:0000313" key="3">
    <source>
        <dbReference type="EMBL" id="GLW90451.1"/>
    </source>
</evidence>
<proteinExistence type="predicted"/>
<dbReference type="GO" id="GO:0005737">
    <property type="term" value="C:cytoplasm"/>
    <property type="evidence" value="ECO:0007669"/>
    <property type="project" value="TreeGrafter"/>
</dbReference>
<dbReference type="InterPro" id="IPR020845">
    <property type="entry name" value="AMP-binding_CS"/>
</dbReference>
<name>A0A9W6QGA2_9PSEU</name>
<dbReference type="InterPro" id="IPR045851">
    <property type="entry name" value="AMP-bd_C_sf"/>
</dbReference>
<dbReference type="PRINTS" id="PR00154">
    <property type="entry name" value="AMPBINDING"/>
</dbReference>
<accession>A0A9W6QGA2</accession>
<keyword evidence="4" id="KW-1185">Reference proteome</keyword>
<evidence type="ECO:0000259" key="1">
    <source>
        <dbReference type="Pfam" id="PF00501"/>
    </source>
</evidence>
<dbReference type="Gene3D" id="3.40.50.12780">
    <property type="entry name" value="N-terminal domain of ligase-like"/>
    <property type="match status" value="1"/>
</dbReference>
<dbReference type="RefSeq" id="WP_285608452.1">
    <property type="nucleotide sequence ID" value="NZ_BSSD01000001.1"/>
</dbReference>
<dbReference type="CDD" id="cd05930">
    <property type="entry name" value="A_NRPS"/>
    <property type="match status" value="1"/>
</dbReference>
<dbReference type="Gene3D" id="3.30.300.30">
    <property type="match status" value="1"/>
</dbReference>
<dbReference type="InterPro" id="IPR025110">
    <property type="entry name" value="AMP-bd_C"/>
</dbReference>
<sequence length="459" mass="49017">MTVVDLLARQDRTAIAVDDLTHGDLDLLARRWVTVLRERGVIPGDRVAVSLPRGVDALALAIACWSSRAVFVPVDPTYPDARVKLLMGDAKPSAVFTVEDRPGAVPADPISPLPTDPAYVIYTSGSTGRPKGVVVSHGAFGHYVSCAVNAYPGATGLSPWHSTLGFDATITSVWVPLAAGGRVHVIPESTPLSGVEGVADLLVSDSPVGLLKITPSQLAAVADWLDGERPAHRIGTLVLGGEQVSPSLVAPWLDHADLVVNEYGPTETTVGVTYSTLTEKDSEVPLSVGHPFPGTKIHLLDADGNPADEGEICVAGPQLADGYLNAPEATRARFRTSPLGRLYHTGDLGRWADDGGLRCLGRLDDQLKHRGHRIEPGEIEAVLHSHPGVRHAVVFLREDRLLGYASRATTPEGRALTPRDLRAHLKTWLPRHLVPDEVLVFDELPLTGNGKLDRSAITP</sequence>
<evidence type="ECO:0008006" key="5">
    <source>
        <dbReference type="Google" id="ProtNLM"/>
    </source>
</evidence>
<dbReference type="GO" id="GO:0044550">
    <property type="term" value="P:secondary metabolite biosynthetic process"/>
    <property type="evidence" value="ECO:0007669"/>
    <property type="project" value="TreeGrafter"/>
</dbReference>
<protein>
    <recommendedName>
        <fullName evidence="5">Amino acid adenylation domain-containing protein</fullName>
    </recommendedName>
</protein>
<dbReference type="SUPFAM" id="SSF56801">
    <property type="entry name" value="Acetyl-CoA synthetase-like"/>
    <property type="match status" value="1"/>
</dbReference>
<dbReference type="Pfam" id="PF00501">
    <property type="entry name" value="AMP-binding"/>
    <property type="match status" value="1"/>
</dbReference>
<dbReference type="PROSITE" id="PS00455">
    <property type="entry name" value="AMP_BINDING"/>
    <property type="match status" value="1"/>
</dbReference>
<dbReference type="InterPro" id="IPR000873">
    <property type="entry name" value="AMP-dep_synth/lig_dom"/>
</dbReference>
<dbReference type="PANTHER" id="PTHR45527:SF1">
    <property type="entry name" value="FATTY ACID SYNTHASE"/>
    <property type="match status" value="1"/>
</dbReference>
<reference evidence="3" key="1">
    <citation type="submission" date="2023-02" db="EMBL/GenBank/DDBJ databases">
        <title>Actinokineospora globicatena NBRC 15670.</title>
        <authorList>
            <person name="Ichikawa N."/>
            <person name="Sato H."/>
            <person name="Tonouchi N."/>
        </authorList>
    </citation>
    <scope>NUCLEOTIDE SEQUENCE</scope>
    <source>
        <strain evidence="3">NBRC 15670</strain>
    </source>
</reference>
<dbReference type="InterPro" id="IPR042099">
    <property type="entry name" value="ANL_N_sf"/>
</dbReference>